<protein>
    <submittedName>
        <fullName evidence="5">CDP-alcohol phosphatidyltransferase family protein</fullName>
    </submittedName>
</protein>
<keyword evidence="6" id="KW-1185">Reference proteome</keyword>
<keyword evidence="1 2" id="KW-0808">Transferase</keyword>
<feature type="transmembrane region" description="Helical" evidence="4">
    <location>
        <begin position="228"/>
        <end position="252"/>
    </location>
</feature>
<evidence type="ECO:0000313" key="6">
    <source>
        <dbReference type="Proteomes" id="UP000662857"/>
    </source>
</evidence>
<dbReference type="Gene3D" id="1.20.120.1760">
    <property type="match status" value="1"/>
</dbReference>
<dbReference type="GO" id="GO:0008654">
    <property type="term" value="P:phospholipid biosynthetic process"/>
    <property type="evidence" value="ECO:0007669"/>
    <property type="project" value="InterPro"/>
</dbReference>
<keyword evidence="4" id="KW-0472">Membrane</keyword>
<keyword evidence="4" id="KW-1133">Transmembrane helix</keyword>
<dbReference type="EMBL" id="CP070499">
    <property type="protein sequence ID" value="QSB14261.1"/>
    <property type="molecule type" value="Genomic_DNA"/>
</dbReference>
<dbReference type="PROSITE" id="PS00379">
    <property type="entry name" value="CDP_ALCOHOL_P_TRANSF"/>
    <property type="match status" value="1"/>
</dbReference>
<dbReference type="GO" id="GO:0016780">
    <property type="term" value="F:phosphotransferase activity, for other substituted phosphate groups"/>
    <property type="evidence" value="ECO:0007669"/>
    <property type="project" value="InterPro"/>
</dbReference>
<accession>A0A895YA72</accession>
<proteinExistence type="inferred from homology"/>
<reference evidence="5" key="1">
    <citation type="submission" date="2021-02" db="EMBL/GenBank/DDBJ databases">
        <title>Natrosporangium hydrolyticum gen. nov., sp. nov, a haloalkaliphilic actinobacterium from a soda solonchak soil.</title>
        <authorList>
            <person name="Sorokin D.Y."/>
            <person name="Khijniak T.V."/>
            <person name="Zakharycheva A.P."/>
            <person name="Boueva O.V."/>
            <person name="Ariskina E.V."/>
            <person name="Hahnke R.L."/>
            <person name="Bunk B."/>
            <person name="Sproer C."/>
            <person name="Schumann P."/>
            <person name="Evtushenko L.I."/>
            <person name="Kublanov I.V."/>
        </authorList>
    </citation>
    <scope>NUCLEOTIDE SEQUENCE</scope>
    <source>
        <strain evidence="5">DSM 106523</strain>
    </source>
</reference>
<evidence type="ECO:0000256" key="1">
    <source>
        <dbReference type="ARBA" id="ARBA00022679"/>
    </source>
</evidence>
<feature type="transmembrane region" description="Helical" evidence="4">
    <location>
        <begin position="47"/>
        <end position="63"/>
    </location>
</feature>
<dbReference type="InterPro" id="IPR043130">
    <property type="entry name" value="CDP-OH_PTrfase_TM_dom"/>
</dbReference>
<sequence>MSRFSMQQVRATYKVRDSWWTVLLVDPVAGRLVRVAAGRAWITPNRLTITAFLLGMGSAAAFLTGQPGWLIVGALLYHVGFTIDCIDGKLARLTGSGSVFGGWLDFFLDRIRVMICVIALFAGQFLQTDNAGFLFAAIAVVFLALFGYVNGAETDKARASLARRAGDPVDDEALLDTAAGPAGGLAGQVRRWLHQRRIRFNLVSGIEFEMAVLVVAPLVVAATAPAGLFWVTGVAGLALVAFEAALIARFWLAARRADAEPTDQPPAPAPVGRQPTAPDEDAAAGHASTRPSGPIMS</sequence>
<feature type="region of interest" description="Disordered" evidence="3">
    <location>
        <begin position="258"/>
        <end position="297"/>
    </location>
</feature>
<keyword evidence="4" id="KW-0812">Transmembrane</keyword>
<dbReference type="InterPro" id="IPR000462">
    <property type="entry name" value="CDP-OH_P_trans"/>
</dbReference>
<evidence type="ECO:0000256" key="2">
    <source>
        <dbReference type="RuleBase" id="RU003750"/>
    </source>
</evidence>
<dbReference type="RefSeq" id="WP_239676384.1">
    <property type="nucleotide sequence ID" value="NZ_CP070499.1"/>
</dbReference>
<dbReference type="GO" id="GO:0016020">
    <property type="term" value="C:membrane"/>
    <property type="evidence" value="ECO:0007669"/>
    <property type="project" value="InterPro"/>
</dbReference>
<gene>
    <name evidence="5" type="ORF">JQS43_22560</name>
</gene>
<dbReference type="KEGG" id="nhy:JQS43_22560"/>
<organism evidence="5 6">
    <name type="scientific">Natronosporangium hydrolyticum</name>
    <dbReference type="NCBI Taxonomy" id="2811111"/>
    <lineage>
        <taxon>Bacteria</taxon>
        <taxon>Bacillati</taxon>
        <taxon>Actinomycetota</taxon>
        <taxon>Actinomycetes</taxon>
        <taxon>Micromonosporales</taxon>
        <taxon>Micromonosporaceae</taxon>
        <taxon>Natronosporangium</taxon>
    </lineage>
</organism>
<comment type="similarity">
    <text evidence="2">Belongs to the CDP-alcohol phosphatidyltransferase class-I family.</text>
</comment>
<dbReference type="AlphaFoldDB" id="A0A895YA72"/>
<evidence type="ECO:0000313" key="5">
    <source>
        <dbReference type="EMBL" id="QSB14261.1"/>
    </source>
</evidence>
<feature type="transmembrane region" description="Helical" evidence="4">
    <location>
        <begin position="200"/>
        <end position="222"/>
    </location>
</feature>
<dbReference type="InterPro" id="IPR048254">
    <property type="entry name" value="CDP_ALCOHOL_P_TRANSF_CS"/>
</dbReference>
<dbReference type="Pfam" id="PF01066">
    <property type="entry name" value="CDP-OH_P_transf"/>
    <property type="match status" value="1"/>
</dbReference>
<name>A0A895YA72_9ACTN</name>
<evidence type="ECO:0000256" key="3">
    <source>
        <dbReference type="SAM" id="MobiDB-lite"/>
    </source>
</evidence>
<dbReference type="Proteomes" id="UP000662857">
    <property type="component" value="Chromosome"/>
</dbReference>
<feature type="transmembrane region" description="Helical" evidence="4">
    <location>
        <begin position="132"/>
        <end position="149"/>
    </location>
</feature>
<evidence type="ECO:0000256" key="4">
    <source>
        <dbReference type="SAM" id="Phobius"/>
    </source>
</evidence>